<sequence>MCDAITVTRNVDKKNIRETIDSVQLYIVNRKQTSALQYTSLFEPQRPTMSTPIQIVEEKNKQLHSLWESQQFDELLSTGYTPDASITDGKATYKGHDELKQAFEKLRCLDLQLIAMDTIASGDSIKQISTCQRGGAAATCTVTWNKVGADWKITNEHWT</sequence>
<dbReference type="AlphaFoldDB" id="A0A816MIH9"/>
<accession>A0A816MIH9</accession>
<gene>
    <name evidence="1" type="ORF">XDN619_LOCUS2429</name>
</gene>
<evidence type="ECO:0008006" key="3">
    <source>
        <dbReference type="Google" id="ProtNLM"/>
    </source>
</evidence>
<dbReference type="Proteomes" id="UP000663887">
    <property type="component" value="Unassembled WGS sequence"/>
</dbReference>
<organism evidence="1 2">
    <name type="scientific">Rotaria magnacalcarata</name>
    <dbReference type="NCBI Taxonomy" id="392030"/>
    <lineage>
        <taxon>Eukaryota</taxon>
        <taxon>Metazoa</taxon>
        <taxon>Spiralia</taxon>
        <taxon>Gnathifera</taxon>
        <taxon>Rotifera</taxon>
        <taxon>Eurotatoria</taxon>
        <taxon>Bdelloidea</taxon>
        <taxon>Philodinida</taxon>
        <taxon>Philodinidae</taxon>
        <taxon>Rotaria</taxon>
    </lineage>
</organism>
<comment type="caution">
    <text evidence="1">The sequence shown here is derived from an EMBL/GenBank/DDBJ whole genome shotgun (WGS) entry which is preliminary data.</text>
</comment>
<dbReference type="EMBL" id="CAJNRG010000180">
    <property type="protein sequence ID" value="CAF1982381.1"/>
    <property type="molecule type" value="Genomic_DNA"/>
</dbReference>
<evidence type="ECO:0000313" key="2">
    <source>
        <dbReference type="Proteomes" id="UP000663887"/>
    </source>
</evidence>
<name>A0A816MIH9_9BILA</name>
<evidence type="ECO:0000313" key="1">
    <source>
        <dbReference type="EMBL" id="CAF1982381.1"/>
    </source>
</evidence>
<reference evidence="1" key="1">
    <citation type="submission" date="2021-02" db="EMBL/GenBank/DDBJ databases">
        <authorList>
            <person name="Nowell W R."/>
        </authorList>
    </citation>
    <scope>NUCLEOTIDE SEQUENCE</scope>
</reference>
<protein>
    <recommendedName>
        <fullName evidence="3">DUF4440 domain-containing protein</fullName>
    </recommendedName>
</protein>
<dbReference type="InterPro" id="IPR032710">
    <property type="entry name" value="NTF2-like_dom_sf"/>
</dbReference>
<dbReference type="Gene3D" id="3.10.450.50">
    <property type="match status" value="1"/>
</dbReference>
<proteinExistence type="predicted"/>
<dbReference type="SUPFAM" id="SSF54427">
    <property type="entry name" value="NTF2-like"/>
    <property type="match status" value="1"/>
</dbReference>